<dbReference type="InterPro" id="IPR013746">
    <property type="entry name" value="HMG_CoA_synt_C_dom"/>
</dbReference>
<keyword evidence="3" id="KW-0443">Lipid metabolism</keyword>
<dbReference type="InterPro" id="IPR013528">
    <property type="entry name" value="HMG_CoA_synth_N"/>
</dbReference>
<evidence type="ECO:0000259" key="5">
    <source>
        <dbReference type="Pfam" id="PF01154"/>
    </source>
</evidence>
<dbReference type="InterPro" id="IPR010122">
    <property type="entry name" value="HMG_CoA_synthase_euk"/>
</dbReference>
<dbReference type="EMBL" id="JAOAOG010000133">
    <property type="protein sequence ID" value="KAJ6246537.1"/>
    <property type="molecule type" value="Genomic_DNA"/>
</dbReference>
<comment type="pathway">
    <text evidence="3">Metabolic intermediate biosynthesis; (R)-mevalonate biosynthesis; (R)-mevalonate from acetyl-CoA: step 2/3.</text>
</comment>
<feature type="compositionally biased region" description="Basic residues" evidence="4">
    <location>
        <begin position="235"/>
        <end position="246"/>
    </location>
</feature>
<evidence type="ECO:0000313" key="7">
    <source>
        <dbReference type="EMBL" id="KAJ6246537.1"/>
    </source>
</evidence>
<organism evidence="7 8">
    <name type="scientific">Anaeramoeba flamelloides</name>
    <dbReference type="NCBI Taxonomy" id="1746091"/>
    <lineage>
        <taxon>Eukaryota</taxon>
        <taxon>Metamonada</taxon>
        <taxon>Anaeramoebidae</taxon>
        <taxon>Anaeramoeba</taxon>
    </lineage>
</organism>
<protein>
    <recommendedName>
        <fullName evidence="3">Hydroxymethylglutaryl-CoA synthase</fullName>
        <shortName evidence="3">HMG-CoA synthase</shortName>
        <ecNumber evidence="3">2.3.3.10</ecNumber>
    </recommendedName>
    <alternativeName>
        <fullName evidence="3">3-hydroxy-3-methylglutaryl coenzyme A synthase</fullName>
    </alternativeName>
</protein>
<name>A0ABQ8YPT0_9EUKA</name>
<dbReference type="PANTHER" id="PTHR43323">
    <property type="entry name" value="3-HYDROXY-3-METHYLGLUTARYL COENZYME A SYNTHASE"/>
    <property type="match status" value="1"/>
</dbReference>
<reference evidence="7" key="1">
    <citation type="submission" date="2022-08" db="EMBL/GenBank/DDBJ databases">
        <title>Novel sulfate-reducing endosymbionts in the free-living metamonad Anaeramoeba.</title>
        <authorList>
            <person name="Jerlstrom-Hultqvist J."/>
            <person name="Cepicka I."/>
            <person name="Gallot-Lavallee L."/>
            <person name="Salas-Leiva D."/>
            <person name="Curtis B.A."/>
            <person name="Zahonova K."/>
            <person name="Pipaliya S."/>
            <person name="Dacks J."/>
            <person name="Roger A.J."/>
        </authorList>
    </citation>
    <scope>NUCLEOTIDE SEQUENCE</scope>
    <source>
        <strain evidence="7">Schooner1</strain>
    </source>
</reference>
<feature type="compositionally biased region" description="Low complexity" evidence="4">
    <location>
        <begin position="253"/>
        <end position="263"/>
    </location>
</feature>
<dbReference type="Pfam" id="PF01154">
    <property type="entry name" value="HMG_CoA_synt_N"/>
    <property type="match status" value="1"/>
</dbReference>
<comment type="caution">
    <text evidence="7">The sequence shown here is derived from an EMBL/GenBank/DDBJ whole genome shotgun (WGS) entry which is preliminary data.</text>
</comment>
<keyword evidence="8" id="KW-1185">Reference proteome</keyword>
<evidence type="ECO:0000256" key="1">
    <source>
        <dbReference type="ARBA" id="ARBA00007061"/>
    </source>
</evidence>
<dbReference type="PANTHER" id="PTHR43323:SF2">
    <property type="entry name" value="HYDROXYMETHYLGLUTARYL-COA SYNTHASE"/>
    <property type="match status" value="1"/>
</dbReference>
<keyword evidence="2 3" id="KW-0808">Transferase</keyword>
<dbReference type="CDD" id="cd00827">
    <property type="entry name" value="init_cond_enzymes"/>
    <property type="match status" value="1"/>
</dbReference>
<evidence type="ECO:0000256" key="3">
    <source>
        <dbReference type="RuleBase" id="RU364071"/>
    </source>
</evidence>
<dbReference type="Gene3D" id="3.40.47.10">
    <property type="match status" value="1"/>
</dbReference>
<feature type="domain" description="Hydroxymethylglutaryl-coenzyme A synthase N-terminal" evidence="5">
    <location>
        <begin position="2"/>
        <end position="172"/>
    </location>
</feature>
<keyword evidence="3" id="KW-0753">Steroid metabolism</keyword>
<comment type="catalytic activity">
    <reaction evidence="3">
        <text>acetoacetyl-CoA + acetyl-CoA + H2O = (3S)-3-hydroxy-3-methylglutaryl-CoA + CoA + H(+)</text>
        <dbReference type="Rhea" id="RHEA:10188"/>
        <dbReference type="ChEBI" id="CHEBI:15377"/>
        <dbReference type="ChEBI" id="CHEBI:15378"/>
        <dbReference type="ChEBI" id="CHEBI:43074"/>
        <dbReference type="ChEBI" id="CHEBI:57286"/>
        <dbReference type="ChEBI" id="CHEBI:57287"/>
        <dbReference type="ChEBI" id="CHEBI:57288"/>
        <dbReference type="EC" id="2.3.3.10"/>
    </reaction>
</comment>
<feature type="domain" description="Hydroxymethylglutaryl-coenzyme A synthase C-terminal" evidence="6">
    <location>
        <begin position="181"/>
        <end position="239"/>
    </location>
</feature>
<accession>A0ABQ8YPT0</accession>
<feature type="domain" description="Hydroxymethylglutaryl-coenzyme A synthase C-terminal" evidence="6">
    <location>
        <begin position="275"/>
        <end position="494"/>
    </location>
</feature>
<dbReference type="Proteomes" id="UP001150062">
    <property type="component" value="Unassembled WGS sequence"/>
</dbReference>
<keyword evidence="3" id="KW-1207">Sterol metabolism</keyword>
<dbReference type="SUPFAM" id="SSF53901">
    <property type="entry name" value="Thiolase-like"/>
    <property type="match status" value="2"/>
</dbReference>
<feature type="region of interest" description="Disordered" evidence="4">
    <location>
        <begin position="235"/>
        <end position="286"/>
    </location>
</feature>
<evidence type="ECO:0000256" key="4">
    <source>
        <dbReference type="SAM" id="MobiDB-lite"/>
    </source>
</evidence>
<dbReference type="NCBIfam" id="TIGR01833">
    <property type="entry name" value="HMG-CoA-S_euk"/>
    <property type="match status" value="1"/>
</dbReference>
<evidence type="ECO:0000313" key="8">
    <source>
        <dbReference type="Proteomes" id="UP001150062"/>
    </source>
</evidence>
<sequence length="499" mass="57451">MDFGIIDIELYFPKVYVSQSELEEYDNVSKGKYTIGLLQTNMSFPLENEDTVSLALNAFDRLVTRSNIDLNSVGRLEVGTESSVDKSKSIKTHLMKFFEKSGNNDVLGVDNVNACYGATAALLNCINWFHSPFYDGGYAIVVSSDIAIYEKGPARPTGGCGAIAMLIGPDAPIVFEKGHGYLSSFFSHDWDFYKPKMSSSFPIVDRRLSIGCYLEAIDNCYDTFRKKYTNVNRNKKKERLTKKSKNKKENENGNENENQNQNENENDNQNEKENKSKSKSKNKNKDYKFDLNRADHVLFHSPFNKMVVKSWARLNYLDWYDSNLSLEGIQEELRKKPKSQTRTDRSVETSFRKVSNQTYKEKIEKSNYVCAQCGNLYTGALYGALISLILDQKEKITGKNILMFSYGSGIASSMFLLKVRKCPTKIIKACSKIPERLESRTKINPEMYTEILKNRENDKLKQLPYNPEWKKKHMWGNSWYLKQIDEKCRRLYEKSNAFN</sequence>
<comment type="function">
    <text evidence="3">Catalyzes the condensation of acetyl-CoA with acetoacetyl-CoA to form HMG-CoA.</text>
</comment>
<keyword evidence="3" id="KW-0752">Steroid biosynthesis</keyword>
<dbReference type="InterPro" id="IPR016039">
    <property type="entry name" value="Thiolase-like"/>
</dbReference>
<evidence type="ECO:0000259" key="6">
    <source>
        <dbReference type="Pfam" id="PF08540"/>
    </source>
</evidence>
<dbReference type="Pfam" id="PF08540">
    <property type="entry name" value="HMG_CoA_synt_C"/>
    <property type="match status" value="2"/>
</dbReference>
<proteinExistence type="inferred from homology"/>
<evidence type="ECO:0000256" key="2">
    <source>
        <dbReference type="ARBA" id="ARBA00022679"/>
    </source>
</evidence>
<dbReference type="EC" id="2.3.3.10" evidence="3"/>
<gene>
    <name evidence="7" type="ORF">M0813_19204</name>
</gene>
<comment type="similarity">
    <text evidence="1 3">Belongs to the thiolase-like superfamily. HMG-CoA synthase family.</text>
</comment>
<keyword evidence="3" id="KW-0444">Lipid biosynthesis</keyword>
<keyword evidence="3" id="KW-0756">Sterol biosynthesis</keyword>